<sequence>MSALDTGLKTTSRLIENDISRAAAGSNALAALHPIQEFDPDDKAQFALGYGHYRNSNAGAVGAFYQPDENSLFCFGVSFGNGDVGLNAGVTVKFGPGGSDHHALTKTQMAKVIDAQSKGTDELKKDNADKDKRIDALEQKMTEILAKLDKSQG</sequence>
<keyword evidence="4" id="KW-0812">Transmembrane</keyword>
<dbReference type="STRING" id="187979.ERS852385_01122"/>
<dbReference type="Proteomes" id="UP000095546">
    <property type="component" value="Unassembled WGS sequence"/>
</dbReference>
<dbReference type="GO" id="GO:0009279">
    <property type="term" value="C:cell outer membrane"/>
    <property type="evidence" value="ECO:0007669"/>
    <property type="project" value="UniProtKB-SubCell"/>
</dbReference>
<dbReference type="EMBL" id="CYYU01000006">
    <property type="protein sequence ID" value="CUN70021.1"/>
    <property type="molecule type" value="Genomic_DNA"/>
</dbReference>
<reference evidence="10 11" key="1">
    <citation type="submission" date="2015-09" db="EMBL/GenBank/DDBJ databases">
        <authorList>
            <consortium name="Pathogen Informatics"/>
        </authorList>
    </citation>
    <scope>NUCLEOTIDE SEQUENCE [LARGE SCALE GENOMIC DNA]</scope>
    <source>
        <strain evidence="10 11">2789STDY5608828</strain>
    </source>
</reference>
<evidence type="ECO:0000256" key="7">
    <source>
        <dbReference type="ARBA" id="ARBA00023237"/>
    </source>
</evidence>
<dbReference type="eggNOG" id="COG5295">
    <property type="taxonomic scope" value="Bacteria"/>
</dbReference>
<keyword evidence="11" id="KW-1185">Reference proteome</keyword>
<evidence type="ECO:0000256" key="4">
    <source>
        <dbReference type="ARBA" id="ARBA00022692"/>
    </source>
</evidence>
<keyword evidence="3" id="KW-1134">Transmembrane beta strand</keyword>
<evidence type="ECO:0000256" key="1">
    <source>
        <dbReference type="ARBA" id="ARBA00004241"/>
    </source>
</evidence>
<keyword evidence="8" id="KW-0175">Coiled coil</keyword>
<evidence type="ECO:0000256" key="2">
    <source>
        <dbReference type="ARBA" id="ARBA00004442"/>
    </source>
</evidence>
<evidence type="ECO:0000256" key="5">
    <source>
        <dbReference type="ARBA" id="ARBA00022729"/>
    </source>
</evidence>
<name>A0A173Z0N7_9FIRM</name>
<comment type="subcellular location">
    <subcellularLocation>
        <location evidence="2">Cell outer membrane</location>
    </subcellularLocation>
    <subcellularLocation>
        <location evidence="1">Cell surface</location>
    </subcellularLocation>
</comment>
<keyword evidence="5" id="KW-0732">Signal</keyword>
<evidence type="ECO:0000256" key="3">
    <source>
        <dbReference type="ARBA" id="ARBA00022452"/>
    </source>
</evidence>
<dbReference type="Pfam" id="PF03895">
    <property type="entry name" value="YadA_anchor"/>
    <property type="match status" value="1"/>
</dbReference>
<dbReference type="RefSeq" id="WP_051652159.1">
    <property type="nucleotide sequence ID" value="NZ_CABIWZ010000006.1"/>
</dbReference>
<dbReference type="Gene3D" id="3.30.1300.30">
    <property type="entry name" value="GSPII I/J protein-like"/>
    <property type="match status" value="1"/>
</dbReference>
<dbReference type="GeneID" id="83709174"/>
<protein>
    <submittedName>
        <fullName evidence="10">YadA-like C-terminal region</fullName>
    </submittedName>
</protein>
<feature type="domain" description="Trimeric autotransporter adhesin YadA-like C-terminal membrane anchor" evidence="9">
    <location>
        <begin position="39"/>
        <end position="94"/>
    </location>
</feature>
<evidence type="ECO:0000313" key="11">
    <source>
        <dbReference type="Proteomes" id="UP000095546"/>
    </source>
</evidence>
<dbReference type="SUPFAM" id="SSF54523">
    <property type="entry name" value="Pili subunits"/>
    <property type="match status" value="1"/>
</dbReference>
<keyword evidence="7" id="KW-0998">Cell outer membrane</keyword>
<dbReference type="AlphaFoldDB" id="A0A173Z0N7"/>
<evidence type="ECO:0000259" key="9">
    <source>
        <dbReference type="Pfam" id="PF03895"/>
    </source>
</evidence>
<evidence type="ECO:0000256" key="6">
    <source>
        <dbReference type="ARBA" id="ARBA00023136"/>
    </source>
</evidence>
<organism evidence="10 11">
    <name type="scientific">Mitsuokella jalaludinii</name>
    <dbReference type="NCBI Taxonomy" id="187979"/>
    <lineage>
        <taxon>Bacteria</taxon>
        <taxon>Bacillati</taxon>
        <taxon>Bacillota</taxon>
        <taxon>Negativicutes</taxon>
        <taxon>Selenomonadales</taxon>
        <taxon>Selenomonadaceae</taxon>
        <taxon>Mitsuokella</taxon>
    </lineage>
</organism>
<dbReference type="InterPro" id="IPR005594">
    <property type="entry name" value="YadA_C"/>
</dbReference>
<gene>
    <name evidence="10" type="ORF">ERS852385_01122</name>
</gene>
<keyword evidence="6" id="KW-0472">Membrane</keyword>
<proteinExistence type="predicted"/>
<accession>A0A173Z0N7</accession>
<dbReference type="InterPro" id="IPR045584">
    <property type="entry name" value="Pilin-like"/>
</dbReference>
<feature type="coiled-coil region" evidence="8">
    <location>
        <begin position="120"/>
        <end position="147"/>
    </location>
</feature>
<dbReference type="GO" id="GO:0009986">
    <property type="term" value="C:cell surface"/>
    <property type="evidence" value="ECO:0007669"/>
    <property type="project" value="UniProtKB-SubCell"/>
</dbReference>
<evidence type="ECO:0000313" key="10">
    <source>
        <dbReference type="EMBL" id="CUN70021.1"/>
    </source>
</evidence>
<evidence type="ECO:0000256" key="8">
    <source>
        <dbReference type="SAM" id="Coils"/>
    </source>
</evidence>